<evidence type="ECO:0000256" key="1">
    <source>
        <dbReference type="HAMAP-Rule" id="MF_02066"/>
    </source>
</evidence>
<dbReference type="Pfam" id="PF13432">
    <property type="entry name" value="TPR_16"/>
    <property type="match status" value="1"/>
</dbReference>
<evidence type="ECO:0000313" key="4">
    <source>
        <dbReference type="Proteomes" id="UP000018542"/>
    </source>
</evidence>
<dbReference type="RefSeq" id="WP_023787076.1">
    <property type="nucleotide sequence ID" value="NC_022997.1"/>
</dbReference>
<dbReference type="KEGG" id="hni:W911_08490"/>
<dbReference type="GO" id="GO:0030288">
    <property type="term" value="C:outer membrane-bounded periplasmic space"/>
    <property type="evidence" value="ECO:0007669"/>
    <property type="project" value="UniProtKB-UniRule"/>
</dbReference>
<keyword evidence="1" id="KW-0574">Periplasm</keyword>
<organism evidence="3 4">
    <name type="scientific">Hyphomicrobium nitrativorans NL23</name>
    <dbReference type="NCBI Taxonomy" id="1029756"/>
    <lineage>
        <taxon>Bacteria</taxon>
        <taxon>Pseudomonadati</taxon>
        <taxon>Pseudomonadota</taxon>
        <taxon>Alphaproteobacteria</taxon>
        <taxon>Hyphomicrobiales</taxon>
        <taxon>Hyphomicrobiaceae</taxon>
        <taxon>Hyphomicrobium</taxon>
    </lineage>
</organism>
<dbReference type="EMBL" id="CP006912">
    <property type="protein sequence ID" value="AHB48420.1"/>
    <property type="molecule type" value="Genomic_DNA"/>
</dbReference>
<feature type="compositionally biased region" description="Polar residues" evidence="2">
    <location>
        <begin position="154"/>
        <end position="164"/>
    </location>
</feature>
<name>V5SEE0_9HYPH</name>
<accession>V5SEE0</accession>
<gene>
    <name evidence="1" type="primary">cpoB</name>
    <name evidence="3" type="ORF">W911_08490</name>
</gene>
<feature type="region of interest" description="Disordered" evidence="2">
    <location>
        <begin position="331"/>
        <end position="353"/>
    </location>
</feature>
<dbReference type="HOGENOM" id="CLU_044315_0_0_5"/>
<dbReference type="InterPro" id="IPR034706">
    <property type="entry name" value="CpoB"/>
</dbReference>
<evidence type="ECO:0000313" key="3">
    <source>
        <dbReference type="EMBL" id="AHB48420.1"/>
    </source>
</evidence>
<dbReference type="Pfam" id="PF13174">
    <property type="entry name" value="TPR_6"/>
    <property type="match status" value="1"/>
</dbReference>
<dbReference type="Gene3D" id="1.25.40.10">
    <property type="entry name" value="Tetratricopeptide repeat domain"/>
    <property type="match status" value="1"/>
</dbReference>
<dbReference type="STRING" id="1029756.W911_08490"/>
<dbReference type="InterPro" id="IPR011990">
    <property type="entry name" value="TPR-like_helical_dom_sf"/>
</dbReference>
<dbReference type="InterPro" id="IPR014162">
    <property type="entry name" value="CpoB_C"/>
</dbReference>
<sequence length="353" mass="36547">MQFLPYRSFRPEGRSVSGRGVSRVVAGVLVLALAWPVAAFAQAEGGAQAKGGGESALRQRVEQLEGQLVDLQVVIGTLESLARTGGVAAAPVRSEASGGMVGDSARLDSMETQIRALTAQVEQLANELRQSQMQRRSDAVAPSGFGHDGIETRSFGSTTVTSAENADPIGALAADPSFGQAPTSGFGQAPVAQQAPTTYGSEALPSLGGDQVAAADPMGGGAAGGGNAKQLYETAYGHLLQQDYGSAQAGFSNFLRSHPQDPLAPSALYWLGEAHYVQRNYSDAAEAFDLVISSYGKSGKAADAQLKHGMSLAQLGKQKDACASLGGVARKYPNAPPQLKARADSERQRIGCP</sequence>
<proteinExistence type="inferred from homology"/>
<dbReference type="PATRIC" id="fig|1029756.8.peg.1772"/>
<dbReference type="NCBIfam" id="TIGR02795">
    <property type="entry name" value="tol_pal_ybgF"/>
    <property type="match status" value="1"/>
</dbReference>
<keyword evidence="1" id="KW-0175">Coiled coil</keyword>
<dbReference type="SUPFAM" id="SSF48452">
    <property type="entry name" value="TPR-like"/>
    <property type="match status" value="1"/>
</dbReference>
<dbReference type="AlphaFoldDB" id="V5SEE0"/>
<feature type="coiled-coil region" evidence="1">
    <location>
        <begin position="107"/>
        <end position="134"/>
    </location>
</feature>
<dbReference type="GO" id="GO:0043093">
    <property type="term" value="P:FtsZ-dependent cytokinesis"/>
    <property type="evidence" value="ECO:0007669"/>
    <property type="project" value="UniProtKB-UniRule"/>
</dbReference>
<comment type="subcellular location">
    <subcellularLocation>
        <location evidence="1">Periplasm</location>
    </subcellularLocation>
</comment>
<evidence type="ECO:0000256" key="2">
    <source>
        <dbReference type="SAM" id="MobiDB-lite"/>
    </source>
</evidence>
<keyword evidence="1" id="KW-0732">Signal</keyword>
<keyword evidence="1" id="KW-0131">Cell cycle</keyword>
<dbReference type="InterPro" id="IPR019734">
    <property type="entry name" value="TPR_rpt"/>
</dbReference>
<feature type="compositionally biased region" description="Basic and acidic residues" evidence="2">
    <location>
        <begin position="341"/>
        <end position="353"/>
    </location>
</feature>
<feature type="region of interest" description="Disordered" evidence="2">
    <location>
        <begin position="138"/>
        <end position="212"/>
    </location>
</feature>
<reference evidence="3 4" key="1">
    <citation type="journal article" date="2014" name="Genome Announc.">
        <title>Complete Genome Sequence of Hyphomicrobium nitrativorans Strain NL23, a Denitrifying Bacterium Isolated from Biofilm of a Methanol-Fed Denitrification System Treating Seawater at the Montreal Biodome.</title>
        <authorList>
            <person name="Martineau C."/>
            <person name="Villeneuve C."/>
            <person name="Mauffrey F."/>
            <person name="Villemur R."/>
        </authorList>
    </citation>
    <scope>NUCLEOTIDE SEQUENCE [LARGE SCALE GENOMIC DNA]</scope>
    <source>
        <strain evidence="3">NL23</strain>
    </source>
</reference>
<protein>
    <recommendedName>
        <fullName evidence="1">Cell division coordinator CpoB</fullName>
    </recommendedName>
</protein>
<dbReference type="OrthoDB" id="7185608at2"/>
<keyword evidence="1" id="KW-0132">Cell division</keyword>
<dbReference type="HAMAP" id="MF_02066">
    <property type="entry name" value="CpoB"/>
    <property type="match status" value="1"/>
</dbReference>
<keyword evidence="4" id="KW-1185">Reference proteome</keyword>
<comment type="similarity">
    <text evidence="1">Belongs to the CpoB family.</text>
</comment>
<dbReference type="Proteomes" id="UP000018542">
    <property type="component" value="Chromosome"/>
</dbReference>
<comment type="function">
    <text evidence="1">Mediates coordination of peptidoglycan synthesis and outer membrane constriction during cell division.</text>
</comment>